<dbReference type="InterPro" id="IPR050099">
    <property type="entry name" value="SIS_GmhA/DiaA_subfam"/>
</dbReference>
<dbReference type="GO" id="GO:0016853">
    <property type="term" value="F:isomerase activity"/>
    <property type="evidence" value="ECO:0007669"/>
    <property type="project" value="UniProtKB-KW"/>
</dbReference>
<proteinExistence type="predicted"/>
<dbReference type="InterPro" id="IPR035461">
    <property type="entry name" value="GmhA/DiaA"/>
</dbReference>
<dbReference type="Pfam" id="PF13580">
    <property type="entry name" value="SIS_2"/>
    <property type="match status" value="1"/>
</dbReference>
<dbReference type="PANTHER" id="PTHR30390">
    <property type="entry name" value="SEDOHEPTULOSE 7-PHOSPHATE ISOMERASE / DNAA INITIATOR-ASSOCIATING FACTOR FOR REPLICATION INITIATION"/>
    <property type="match status" value="1"/>
</dbReference>
<evidence type="ECO:0000313" key="4">
    <source>
        <dbReference type="Proteomes" id="UP000198228"/>
    </source>
</evidence>
<dbReference type="GO" id="GO:0097367">
    <property type="term" value="F:carbohydrate derivative binding"/>
    <property type="evidence" value="ECO:0007669"/>
    <property type="project" value="InterPro"/>
</dbReference>
<sequence length="277" mass="28697">MNDTMSALDGHLAGLAAALLPYRRTAERLAGWGTQLAWTLATGGRLLAAGNGGSAAEAQHLTAELVGKLRDDREPYSAIALHAETSSVTAIGNDYGYDEIFARQVRAHGRENDILLLMSTSGTSTNLLRAVAAAREVGVRCWAFTGPAPNPLAEVCDDVLAVPSPDSQVVQELHLVSLHLLCEYVDEALPLVRRLPRTAAPGQRRAEFTGRLPGGADAPALAAAGSGPGINRHALNGHGANGHTTNGQGANGHTTNGHTTNGHGGNGHGPSRRGCPS</sequence>
<keyword evidence="3" id="KW-0413">Isomerase</keyword>
<dbReference type="Proteomes" id="UP000198228">
    <property type="component" value="Chromosome I"/>
</dbReference>
<dbReference type="AlphaFoldDB" id="A0A1C4ZM09"/>
<accession>A0A1C4ZM09</accession>
<gene>
    <name evidence="3" type="ORF">GA0074696_4599</name>
</gene>
<dbReference type="GO" id="GO:1901135">
    <property type="term" value="P:carbohydrate derivative metabolic process"/>
    <property type="evidence" value="ECO:0007669"/>
    <property type="project" value="InterPro"/>
</dbReference>
<feature type="compositionally biased region" description="Low complexity" evidence="1">
    <location>
        <begin position="210"/>
        <end position="225"/>
    </location>
</feature>
<dbReference type="PANTHER" id="PTHR30390:SF6">
    <property type="entry name" value="DNAA INITIATOR-ASSOCIATING PROTEIN DIAA"/>
    <property type="match status" value="1"/>
</dbReference>
<organism evidence="3 4">
    <name type="scientific">Micromonospora purpureochromogenes</name>
    <dbReference type="NCBI Taxonomy" id="47872"/>
    <lineage>
        <taxon>Bacteria</taxon>
        <taxon>Bacillati</taxon>
        <taxon>Actinomycetota</taxon>
        <taxon>Actinomycetes</taxon>
        <taxon>Micromonosporales</taxon>
        <taxon>Micromonosporaceae</taxon>
        <taxon>Micromonospora</taxon>
    </lineage>
</organism>
<feature type="domain" description="SIS" evidence="2">
    <location>
        <begin position="36"/>
        <end position="191"/>
    </location>
</feature>
<dbReference type="CDD" id="cd05006">
    <property type="entry name" value="SIS_GmhA"/>
    <property type="match status" value="1"/>
</dbReference>
<dbReference type="InterPro" id="IPR046348">
    <property type="entry name" value="SIS_dom_sf"/>
</dbReference>
<evidence type="ECO:0000259" key="2">
    <source>
        <dbReference type="PROSITE" id="PS51464"/>
    </source>
</evidence>
<feature type="compositionally biased region" description="Low complexity" evidence="1">
    <location>
        <begin position="236"/>
        <end position="261"/>
    </location>
</feature>
<dbReference type="InterPro" id="IPR001347">
    <property type="entry name" value="SIS_dom"/>
</dbReference>
<dbReference type="PROSITE" id="PS51464">
    <property type="entry name" value="SIS"/>
    <property type="match status" value="1"/>
</dbReference>
<evidence type="ECO:0000256" key="1">
    <source>
        <dbReference type="SAM" id="MobiDB-lite"/>
    </source>
</evidence>
<name>A0A1C4ZM09_9ACTN</name>
<feature type="region of interest" description="Disordered" evidence="1">
    <location>
        <begin position="199"/>
        <end position="277"/>
    </location>
</feature>
<evidence type="ECO:0000313" key="3">
    <source>
        <dbReference type="EMBL" id="SCF33962.1"/>
    </source>
</evidence>
<protein>
    <submittedName>
        <fullName evidence="3">D-sedoheptulose 7-phosphate isomerase</fullName>
    </submittedName>
</protein>
<reference evidence="3 4" key="1">
    <citation type="submission" date="2016-06" db="EMBL/GenBank/DDBJ databases">
        <authorList>
            <person name="Kjaerup R.B."/>
            <person name="Dalgaard T.S."/>
            <person name="Juul-Madsen H.R."/>
        </authorList>
    </citation>
    <scope>NUCLEOTIDE SEQUENCE [LARGE SCALE GENOMIC DNA]</scope>
    <source>
        <strain evidence="3 4">DSM 43821</strain>
    </source>
</reference>
<dbReference type="EMBL" id="LT607410">
    <property type="protein sequence ID" value="SCF33962.1"/>
    <property type="molecule type" value="Genomic_DNA"/>
</dbReference>
<dbReference type="Gene3D" id="3.40.50.10490">
    <property type="entry name" value="Glucose-6-phosphate isomerase like protein, domain 1"/>
    <property type="match status" value="1"/>
</dbReference>
<dbReference type="SUPFAM" id="SSF53697">
    <property type="entry name" value="SIS domain"/>
    <property type="match status" value="1"/>
</dbReference>